<evidence type="ECO:0000256" key="2">
    <source>
        <dbReference type="ARBA" id="ARBA00022741"/>
    </source>
</evidence>
<dbReference type="InterPro" id="IPR052032">
    <property type="entry name" value="ATP-dep_AA_Ligase"/>
</dbReference>
<dbReference type="Pfam" id="PF13535">
    <property type="entry name" value="ATP-grasp_4"/>
    <property type="match status" value="1"/>
</dbReference>
<evidence type="ECO:0000256" key="1">
    <source>
        <dbReference type="ARBA" id="ARBA00022598"/>
    </source>
</evidence>
<sequence>MKILIIHQVPYRKIHYHLGIDHQRHEVTYIGQPARMADLPADLRCTRLVLDPGEDLVAGILARTSREDGFERLLSLSEFGMIESWHVREHLGLDGASLAQIERVRDKVRMKQALADSGLRYPRFVSAPDDVAELPWSGKTVVKPRQGASSEGVSVHASAADAFAAWRELAQREDYQLEEYIEGELLHADGLIHEGALVDLVVSRYVNKPVDFAFGVPLGSYQLPDDPRYREFAQQVITQLDIREGCLHLEMFETADGELVFLEVANRMGGAGVVDAHQRHSGLHLPSHEIAIRLGLERPPALPRSGRYHGWLVFPGHHLPREAGHRIDVPAPLREHACIDRLHQLTPEQPLPDHITYQEWLAPVFVEASHHDSQALGHFLHECAQSISIQAGAPQ</sequence>
<dbReference type="GO" id="GO:0046872">
    <property type="term" value="F:metal ion binding"/>
    <property type="evidence" value="ECO:0007669"/>
    <property type="project" value="InterPro"/>
</dbReference>
<reference evidence="6 7" key="1">
    <citation type="journal article" date="2014" name="Genome Announc.">
        <title>Draft Genome Sequence of Lysobacter capsici AZ78, a Bacterium Antagonistic to Plant-Pathogenic Oomycetes.</title>
        <authorList>
            <person name="Puopolo G."/>
            <person name="Sonego P."/>
            <person name="Engelen K."/>
            <person name="Pertot I."/>
        </authorList>
    </citation>
    <scope>NUCLEOTIDE SEQUENCE [LARGE SCALE GENOMIC DNA]</scope>
    <source>
        <strain evidence="6 7">AZ78</strain>
    </source>
</reference>
<proteinExistence type="predicted"/>
<evidence type="ECO:0000256" key="4">
    <source>
        <dbReference type="PROSITE-ProRule" id="PRU00409"/>
    </source>
</evidence>
<dbReference type="PANTHER" id="PTHR43585">
    <property type="entry name" value="FUMIPYRROLE BIOSYNTHESIS PROTEIN C"/>
    <property type="match status" value="1"/>
</dbReference>
<dbReference type="EMBL" id="JAJA02000002">
    <property type="protein sequence ID" value="KWS02401.1"/>
    <property type="molecule type" value="Genomic_DNA"/>
</dbReference>
<protein>
    <recommendedName>
        <fullName evidence="5">ATP-grasp domain-containing protein</fullName>
    </recommendedName>
</protein>
<dbReference type="OrthoDB" id="3428978at2"/>
<comment type="caution">
    <text evidence="6">The sequence shown here is derived from an EMBL/GenBank/DDBJ whole genome shotgun (WGS) entry which is preliminary data.</text>
</comment>
<dbReference type="Proteomes" id="UP000023435">
    <property type="component" value="Unassembled WGS sequence"/>
</dbReference>
<keyword evidence="7" id="KW-1185">Reference proteome</keyword>
<dbReference type="PANTHER" id="PTHR43585:SF2">
    <property type="entry name" value="ATP-GRASP ENZYME FSQD"/>
    <property type="match status" value="1"/>
</dbReference>
<dbReference type="GO" id="GO:0016874">
    <property type="term" value="F:ligase activity"/>
    <property type="evidence" value="ECO:0007669"/>
    <property type="project" value="UniProtKB-KW"/>
</dbReference>
<feature type="domain" description="ATP-grasp" evidence="5">
    <location>
        <begin position="111"/>
        <end position="294"/>
    </location>
</feature>
<dbReference type="Gene3D" id="3.40.50.20">
    <property type="match status" value="1"/>
</dbReference>
<gene>
    <name evidence="6" type="ORF">AZ78_5068</name>
</gene>
<dbReference type="Gene3D" id="3.30.1490.20">
    <property type="entry name" value="ATP-grasp fold, A domain"/>
    <property type="match status" value="1"/>
</dbReference>
<dbReference type="Gene3D" id="3.30.470.20">
    <property type="entry name" value="ATP-grasp fold, B domain"/>
    <property type="match status" value="1"/>
</dbReference>
<dbReference type="AlphaFoldDB" id="A0A108U4I2"/>
<accession>A0A108U4I2</accession>
<keyword evidence="2 4" id="KW-0547">Nucleotide-binding</keyword>
<name>A0A108U4I2_9GAMM</name>
<keyword evidence="1" id="KW-0436">Ligase</keyword>
<evidence type="ECO:0000313" key="6">
    <source>
        <dbReference type="EMBL" id="KWS02401.1"/>
    </source>
</evidence>
<evidence type="ECO:0000313" key="7">
    <source>
        <dbReference type="Proteomes" id="UP000023435"/>
    </source>
</evidence>
<dbReference type="RefSeq" id="WP_036108355.1">
    <property type="nucleotide sequence ID" value="NZ_JAJA02000002.1"/>
</dbReference>
<keyword evidence="3 4" id="KW-0067">ATP-binding</keyword>
<evidence type="ECO:0000259" key="5">
    <source>
        <dbReference type="PROSITE" id="PS50975"/>
    </source>
</evidence>
<organism evidence="6 7">
    <name type="scientific">Lysobacter capsici AZ78</name>
    <dbReference type="NCBI Taxonomy" id="1444315"/>
    <lineage>
        <taxon>Bacteria</taxon>
        <taxon>Pseudomonadati</taxon>
        <taxon>Pseudomonadota</taxon>
        <taxon>Gammaproteobacteria</taxon>
        <taxon>Lysobacterales</taxon>
        <taxon>Lysobacteraceae</taxon>
        <taxon>Lysobacter</taxon>
    </lineage>
</organism>
<dbReference type="GO" id="GO:0005524">
    <property type="term" value="F:ATP binding"/>
    <property type="evidence" value="ECO:0007669"/>
    <property type="project" value="UniProtKB-UniRule"/>
</dbReference>
<dbReference type="InterPro" id="IPR013815">
    <property type="entry name" value="ATP_grasp_subdomain_1"/>
</dbReference>
<dbReference type="PROSITE" id="PS50975">
    <property type="entry name" value="ATP_GRASP"/>
    <property type="match status" value="1"/>
</dbReference>
<dbReference type="InterPro" id="IPR011761">
    <property type="entry name" value="ATP-grasp"/>
</dbReference>
<evidence type="ECO:0000256" key="3">
    <source>
        <dbReference type="ARBA" id="ARBA00022840"/>
    </source>
</evidence>
<dbReference type="SUPFAM" id="SSF56059">
    <property type="entry name" value="Glutathione synthetase ATP-binding domain-like"/>
    <property type="match status" value="1"/>
</dbReference>